<organism evidence="1 2">
    <name type="scientific">Leptospira weilii str. Ecochallenge</name>
    <dbReference type="NCBI Taxonomy" id="1049986"/>
    <lineage>
        <taxon>Bacteria</taxon>
        <taxon>Pseudomonadati</taxon>
        <taxon>Spirochaetota</taxon>
        <taxon>Spirochaetia</taxon>
        <taxon>Leptospirales</taxon>
        <taxon>Leptospiraceae</taxon>
        <taxon>Leptospira</taxon>
    </lineage>
</organism>
<name>N1UD21_9LEPT</name>
<gene>
    <name evidence="1" type="ORF">LEP1GSC043_0993</name>
</gene>
<reference evidence="1 2" key="1">
    <citation type="submission" date="2013-02" db="EMBL/GenBank/DDBJ databases">
        <authorList>
            <person name="Harkins D.M."/>
            <person name="Durkin A.S."/>
            <person name="Brinkac L.M."/>
            <person name="Haft D.H."/>
            <person name="Selengut J.D."/>
            <person name="Sanka R."/>
            <person name="DePew J."/>
            <person name="Purushe J."/>
            <person name="Haake D.A."/>
            <person name="Matsunaga J."/>
            <person name="Vinetz J.M."/>
            <person name="Sutton G.G."/>
            <person name="Nierman W.C."/>
            <person name="Fouts D.E."/>
        </authorList>
    </citation>
    <scope>NUCLEOTIDE SEQUENCE [LARGE SCALE GENOMIC DNA]</scope>
    <source>
        <strain evidence="1 2">Ecochallenge</strain>
    </source>
</reference>
<dbReference type="AlphaFoldDB" id="N1UD21"/>
<evidence type="ECO:0000313" key="1">
    <source>
        <dbReference type="EMBL" id="EMY15854.1"/>
    </source>
</evidence>
<protein>
    <submittedName>
        <fullName evidence="1">Uncharacterized protein</fullName>
    </submittedName>
</protein>
<proteinExistence type="predicted"/>
<dbReference type="EMBL" id="AHMI02000060">
    <property type="protein sequence ID" value="EMY15854.1"/>
    <property type="molecule type" value="Genomic_DNA"/>
</dbReference>
<accession>N1UD21</accession>
<evidence type="ECO:0000313" key="2">
    <source>
        <dbReference type="Proteomes" id="UP000012249"/>
    </source>
</evidence>
<dbReference type="Proteomes" id="UP000012249">
    <property type="component" value="Unassembled WGS sequence"/>
</dbReference>
<comment type="caution">
    <text evidence="1">The sequence shown here is derived from an EMBL/GenBank/DDBJ whole genome shotgun (WGS) entry which is preliminary data.</text>
</comment>
<sequence>MQKYSGSQKLSQIGKYRLFKGRFQYSNFRNKFVIVFYSCVRVVV</sequence>